<dbReference type="Pfam" id="PF21547">
    <property type="entry name" value="TTI1"/>
    <property type="match status" value="1"/>
</dbReference>
<dbReference type="PANTHER" id="PTHR18460:SF3">
    <property type="entry name" value="TELO2-INTERACTING PROTEIN 1 HOMOLOG"/>
    <property type="match status" value="1"/>
</dbReference>
<feature type="domain" description="TTI1 C-terminal TPR" evidence="3">
    <location>
        <begin position="816"/>
        <end position="1106"/>
    </location>
</feature>
<dbReference type="Pfam" id="PF24181">
    <property type="entry name" value="TPR_TTI1_C"/>
    <property type="match status" value="1"/>
</dbReference>
<sequence length="1138" mass="125250">MNAPRADGRNEESLRLFQELKRICVPLLSKSHLTPSVIPEASGLLTRLIEALREAQTLGQPLTPSLISYVFFPISTILRRNNTATLPDQVLEKVLTVLSVLCEQWWWDMDVQTWEQIFMLCGAIVGSLDNKGKSKRRGDETLDAAVNCLWVILHERSPEDAVAAGRSDDATRSPTIFAKFQSHSRTRTFIPIIGQTVSSMLETALSQHLPLQRISLKSLRIVIEKFLSDEIIPAVLPGVVSTMCKISLATSSSKRWANGNVVALSLAVTESVIVRAIGDDICVQNGIVHLPTKLEDLTELGTERPIRDDTPSSLPYTTQRTSSWLKGTSSQLHIALNSLNSLVNHPSSTALTALASFSATVLRSTSLTLPQSTPLLLSYLLSLSLSDFAVVSDGSKAQLVELCKEDSPTRHTFIQALLQIAKDHLMHLPRLIPTQSDVRVEHSAGVLEAICNLAVAPGKPADRGLRVVTSEVGKLLGPNGGIERWGWNLLSVLDLTVPSLTVAATSAAQLMLESDAQATQWSPFPKIALHQVSSPSAQHAIERMFRALGRAAQDDGLFAAEWFFGIGRASNDSRATTALWCGSRLLEGIAGVSLDIGDGPHILPRRKRLEKFARWLAKVIPELWDDENNSPSEAAEAPVERDTTEHQVEHIKGLVQIRAPAQVGFVKENVSRRPAPSPFLHRALALQALAICAGILQTSFTHLLLHTLYPILNALISEHDHLSSTALATLHYITYCTSYASPANLLLSNFDYALDAVSRKLNRRWLDVDATRVLVVLVRLVGRDVVQKAGDVVEECFDRLDEYHGYEIVVDGLVAVLLEVVVVIGSDEENLNNVHHSDSTPPAKPYVDSEKFPEFCAWFSHRHDKPDVPADDESDSLGFGPVPRKAWDELDEDEEKEAPQTAEDPLADPPPTPTQALTKLIVSRSLYFLTHRSPLIRARILFLLSSAVPVLPSSALLESVHYAWPFVLNRLSDPEPYVVRAAATLIEALAVHVGGFMYRRVWDDIWPRFRDILRKLEAEDATNALARRGPGAVGTSSAYTHSHRLYTAVIRTLTASVKGVKTQSGVAWEVIVACRRFLHAGAHEELQASAVSLYKALSDEHEDSVWLALSATAGELPSCSFLHEPRWDIAQNVQRIFP</sequence>
<evidence type="ECO:0000259" key="3">
    <source>
        <dbReference type="Pfam" id="PF24181"/>
    </source>
</evidence>
<feature type="domain" description="TTI1 N-terminal TPR" evidence="2">
    <location>
        <begin position="17"/>
        <end position="157"/>
    </location>
</feature>
<dbReference type="STRING" id="745531.A0A0C3P3L9"/>
<dbReference type="InterPro" id="IPR016024">
    <property type="entry name" value="ARM-type_fold"/>
</dbReference>
<organism evidence="4 5">
    <name type="scientific">Phlebiopsis gigantea (strain 11061_1 CR5-6)</name>
    <name type="common">White-rot fungus</name>
    <name type="synonym">Peniophora gigantea</name>
    <dbReference type="NCBI Taxonomy" id="745531"/>
    <lineage>
        <taxon>Eukaryota</taxon>
        <taxon>Fungi</taxon>
        <taxon>Dikarya</taxon>
        <taxon>Basidiomycota</taxon>
        <taxon>Agaricomycotina</taxon>
        <taxon>Agaricomycetes</taxon>
        <taxon>Polyporales</taxon>
        <taxon>Phanerochaetaceae</taxon>
        <taxon>Phlebiopsis</taxon>
    </lineage>
</organism>
<protein>
    <submittedName>
        <fullName evidence="4">Uncharacterized protein</fullName>
    </submittedName>
</protein>
<proteinExistence type="predicted"/>
<dbReference type="EMBL" id="KN840439">
    <property type="protein sequence ID" value="KIP12534.1"/>
    <property type="molecule type" value="Genomic_DNA"/>
</dbReference>
<keyword evidence="5" id="KW-1185">Reference proteome</keyword>
<feature type="domain" description="TTI1 N-terminal TPR" evidence="2">
    <location>
        <begin position="186"/>
        <end position="384"/>
    </location>
</feature>
<dbReference type="OrthoDB" id="49511at2759"/>
<dbReference type="InterPro" id="IPR057566">
    <property type="entry name" value="TPR_TTI1_N"/>
</dbReference>
<dbReference type="Pfam" id="PF24173">
    <property type="entry name" value="TPR_TTI1_N"/>
    <property type="match status" value="2"/>
</dbReference>
<dbReference type="InterPro" id="IPR049362">
    <property type="entry name" value="TTI1_rpt"/>
</dbReference>
<accession>A0A0C3P3L9</accession>
<dbReference type="Proteomes" id="UP000053257">
    <property type="component" value="Unassembled WGS sequence"/>
</dbReference>
<dbReference type="InterPro" id="IPR011989">
    <property type="entry name" value="ARM-like"/>
</dbReference>
<dbReference type="AlphaFoldDB" id="A0A0C3P3L9"/>
<evidence type="ECO:0000256" key="1">
    <source>
        <dbReference type="SAM" id="MobiDB-lite"/>
    </source>
</evidence>
<dbReference type="GO" id="GO:0005737">
    <property type="term" value="C:cytoplasm"/>
    <property type="evidence" value="ECO:0007669"/>
    <property type="project" value="TreeGrafter"/>
</dbReference>
<dbReference type="Gene3D" id="1.25.10.10">
    <property type="entry name" value="Leucine-rich Repeat Variant"/>
    <property type="match status" value="1"/>
</dbReference>
<dbReference type="HOGENOM" id="CLU_004955_0_0_1"/>
<dbReference type="SUPFAM" id="SSF48371">
    <property type="entry name" value="ARM repeat"/>
    <property type="match status" value="1"/>
</dbReference>
<name>A0A0C3P3L9_PHLG1</name>
<feature type="region of interest" description="Disordered" evidence="1">
    <location>
        <begin position="867"/>
        <end position="914"/>
    </location>
</feature>
<evidence type="ECO:0000313" key="5">
    <source>
        <dbReference type="Proteomes" id="UP000053257"/>
    </source>
</evidence>
<dbReference type="InterPro" id="IPR057567">
    <property type="entry name" value="TPR_TTI1_C"/>
</dbReference>
<dbReference type="PANTHER" id="PTHR18460">
    <property type="entry name" value="TEL2 INTERACTING PROTEIN 1 TTI1 FAMILY MEMBER"/>
    <property type="match status" value="1"/>
</dbReference>
<gene>
    <name evidence="4" type="ORF">PHLGIDRAFT_260971</name>
</gene>
<evidence type="ECO:0000313" key="4">
    <source>
        <dbReference type="EMBL" id="KIP12534.1"/>
    </source>
</evidence>
<reference evidence="4 5" key="1">
    <citation type="journal article" date="2014" name="PLoS Genet.">
        <title>Analysis of the Phlebiopsis gigantea genome, transcriptome and secretome provides insight into its pioneer colonization strategies of wood.</title>
        <authorList>
            <person name="Hori C."/>
            <person name="Ishida T."/>
            <person name="Igarashi K."/>
            <person name="Samejima M."/>
            <person name="Suzuki H."/>
            <person name="Master E."/>
            <person name="Ferreira P."/>
            <person name="Ruiz-Duenas F.J."/>
            <person name="Held B."/>
            <person name="Canessa P."/>
            <person name="Larrondo L.F."/>
            <person name="Schmoll M."/>
            <person name="Druzhinina I.S."/>
            <person name="Kubicek C.P."/>
            <person name="Gaskell J.A."/>
            <person name="Kersten P."/>
            <person name="St John F."/>
            <person name="Glasner J."/>
            <person name="Sabat G."/>
            <person name="Splinter BonDurant S."/>
            <person name="Syed K."/>
            <person name="Yadav J."/>
            <person name="Mgbeahuruike A.C."/>
            <person name="Kovalchuk A."/>
            <person name="Asiegbu F.O."/>
            <person name="Lackner G."/>
            <person name="Hoffmeister D."/>
            <person name="Rencoret J."/>
            <person name="Gutierrez A."/>
            <person name="Sun H."/>
            <person name="Lindquist E."/>
            <person name="Barry K."/>
            <person name="Riley R."/>
            <person name="Grigoriev I.V."/>
            <person name="Henrissat B."/>
            <person name="Kues U."/>
            <person name="Berka R.M."/>
            <person name="Martinez A.T."/>
            <person name="Covert S.F."/>
            <person name="Blanchette R.A."/>
            <person name="Cullen D."/>
        </authorList>
    </citation>
    <scope>NUCLEOTIDE SEQUENCE [LARGE SCALE GENOMIC DNA]</scope>
    <source>
        <strain evidence="4 5">11061_1 CR5-6</strain>
    </source>
</reference>
<evidence type="ECO:0000259" key="2">
    <source>
        <dbReference type="Pfam" id="PF24173"/>
    </source>
</evidence>
<dbReference type="InterPro" id="IPR052587">
    <property type="entry name" value="TELO2-interacting_protein_1"/>
</dbReference>